<dbReference type="EMBL" id="DVMT01000038">
    <property type="protein sequence ID" value="HIU40425.1"/>
    <property type="molecule type" value="Genomic_DNA"/>
</dbReference>
<protein>
    <recommendedName>
        <fullName evidence="6 8">Adenylate kinase</fullName>
        <shortName evidence="6">AK</shortName>
        <ecNumber evidence="6 8">2.7.4.3</ecNumber>
    </recommendedName>
    <alternativeName>
        <fullName evidence="6">ATP-AMP transphosphorylase</fullName>
    </alternativeName>
    <alternativeName>
        <fullName evidence="6">ATP:AMP phosphotransferase</fullName>
    </alternativeName>
    <alternativeName>
        <fullName evidence="6">Adenylate monophosphate kinase</fullName>
    </alternativeName>
</protein>
<evidence type="ECO:0000313" key="10">
    <source>
        <dbReference type="EMBL" id="HIU40425.1"/>
    </source>
</evidence>
<dbReference type="NCBIfam" id="TIGR01351">
    <property type="entry name" value="adk"/>
    <property type="match status" value="1"/>
</dbReference>
<feature type="binding site" evidence="6">
    <location>
        <position position="131"/>
    </location>
    <ligand>
        <name>Zn(2+)</name>
        <dbReference type="ChEBI" id="CHEBI:29105"/>
        <note>structural</note>
    </ligand>
</feature>
<dbReference type="SUPFAM" id="SSF52540">
    <property type="entry name" value="P-loop containing nucleoside triphosphate hydrolases"/>
    <property type="match status" value="1"/>
</dbReference>
<comment type="function">
    <text evidence="6">Catalyzes the reversible transfer of the terminal phosphate group between ATP and AMP. Plays an important role in cellular energy homeostasis and in adenine nucleotide metabolism.</text>
</comment>
<feature type="domain" description="Adenylate kinase active site lid" evidence="9">
    <location>
        <begin position="128"/>
        <end position="165"/>
    </location>
</feature>
<evidence type="ECO:0000256" key="1">
    <source>
        <dbReference type="ARBA" id="ARBA00022679"/>
    </source>
</evidence>
<feature type="binding site" evidence="6">
    <location>
        <begin position="137"/>
        <end position="138"/>
    </location>
    <ligand>
        <name>ATP</name>
        <dbReference type="ChEBI" id="CHEBI:30616"/>
    </ligand>
</feature>
<evidence type="ECO:0000256" key="2">
    <source>
        <dbReference type="ARBA" id="ARBA00022727"/>
    </source>
</evidence>
<dbReference type="Pfam" id="PF00406">
    <property type="entry name" value="ADK"/>
    <property type="match status" value="1"/>
</dbReference>
<dbReference type="InterPro" id="IPR027417">
    <property type="entry name" value="P-loop_NTPase"/>
</dbReference>
<feature type="binding site" evidence="6">
    <location>
        <position position="174"/>
    </location>
    <ligand>
        <name>AMP</name>
        <dbReference type="ChEBI" id="CHEBI:456215"/>
    </ligand>
</feature>
<dbReference type="HAMAP" id="MF_00235">
    <property type="entry name" value="Adenylate_kinase_Adk"/>
    <property type="match status" value="1"/>
</dbReference>
<comment type="caution">
    <text evidence="6">Lacks conserved residue(s) required for the propagation of feature annotation.</text>
</comment>
<dbReference type="FunFam" id="3.40.50.300:FF:000106">
    <property type="entry name" value="Adenylate kinase mitochondrial"/>
    <property type="match status" value="1"/>
</dbReference>
<dbReference type="InterPro" id="IPR033690">
    <property type="entry name" value="Adenylat_kinase_CS"/>
</dbReference>
<feature type="binding site" evidence="6">
    <location>
        <position position="153"/>
    </location>
    <ligand>
        <name>Zn(2+)</name>
        <dbReference type="ChEBI" id="CHEBI:29105"/>
        <note>structural</note>
    </ligand>
</feature>
<comment type="catalytic activity">
    <reaction evidence="6 8">
        <text>AMP + ATP = 2 ADP</text>
        <dbReference type="Rhea" id="RHEA:12973"/>
        <dbReference type="ChEBI" id="CHEBI:30616"/>
        <dbReference type="ChEBI" id="CHEBI:456215"/>
        <dbReference type="ChEBI" id="CHEBI:456216"/>
        <dbReference type="EC" id="2.7.4.3"/>
    </reaction>
</comment>
<dbReference type="InterPro" id="IPR000850">
    <property type="entry name" value="Adenylat/UMP-CMP_kin"/>
</dbReference>
<feature type="binding site" evidence="6">
    <location>
        <position position="37"/>
    </location>
    <ligand>
        <name>AMP</name>
        <dbReference type="ChEBI" id="CHEBI:456215"/>
    </ligand>
</feature>
<comment type="similarity">
    <text evidence="6 7">Belongs to the adenylate kinase family.</text>
</comment>
<keyword evidence="6" id="KW-0479">Metal-binding</keyword>
<keyword evidence="3 6" id="KW-0547">Nucleotide-binding</keyword>
<feature type="region of interest" description="NMP" evidence="6">
    <location>
        <begin position="31"/>
        <end position="60"/>
    </location>
</feature>
<evidence type="ECO:0000256" key="7">
    <source>
        <dbReference type="RuleBase" id="RU003330"/>
    </source>
</evidence>
<organism evidence="10 11">
    <name type="scientific">Candidatus Aphodocola excrementigallinarum</name>
    <dbReference type="NCBI Taxonomy" id="2840670"/>
    <lineage>
        <taxon>Bacteria</taxon>
        <taxon>Bacillati</taxon>
        <taxon>Bacillota</taxon>
        <taxon>Bacilli</taxon>
        <taxon>Candidatus Aphodocola</taxon>
    </lineage>
</organism>
<reference evidence="10" key="2">
    <citation type="journal article" date="2021" name="PeerJ">
        <title>Extensive microbial diversity within the chicken gut microbiome revealed by metagenomics and culture.</title>
        <authorList>
            <person name="Gilroy R."/>
            <person name="Ravi A."/>
            <person name="Getino M."/>
            <person name="Pursley I."/>
            <person name="Horton D.L."/>
            <person name="Alikhan N.F."/>
            <person name="Baker D."/>
            <person name="Gharbi K."/>
            <person name="Hall N."/>
            <person name="Watson M."/>
            <person name="Adriaenssens E.M."/>
            <person name="Foster-Nyarko E."/>
            <person name="Jarju S."/>
            <person name="Secka A."/>
            <person name="Antonio M."/>
            <person name="Oren A."/>
            <person name="Chaudhuri R.R."/>
            <person name="La Ragione R."/>
            <person name="Hildebrand F."/>
            <person name="Pallen M.J."/>
        </authorList>
    </citation>
    <scope>NUCLEOTIDE SEQUENCE</scope>
    <source>
        <strain evidence="10">CHK193-30670</strain>
    </source>
</reference>
<dbReference type="GO" id="GO:0008270">
    <property type="term" value="F:zinc ion binding"/>
    <property type="evidence" value="ECO:0007669"/>
    <property type="project" value="UniProtKB-UniRule"/>
</dbReference>
<keyword evidence="4 6" id="KW-0418">Kinase</keyword>
<reference evidence="10" key="1">
    <citation type="submission" date="2020-10" db="EMBL/GenBank/DDBJ databases">
        <authorList>
            <person name="Gilroy R."/>
        </authorList>
    </citation>
    <scope>NUCLEOTIDE SEQUENCE</scope>
    <source>
        <strain evidence="10">CHK193-30670</strain>
    </source>
</reference>
<feature type="binding site" evidence="6">
    <location>
        <position position="93"/>
    </location>
    <ligand>
        <name>AMP</name>
        <dbReference type="ChEBI" id="CHEBI:456215"/>
    </ligand>
</feature>
<dbReference type="CDD" id="cd01428">
    <property type="entry name" value="ADK"/>
    <property type="match status" value="1"/>
</dbReference>
<feature type="binding site" evidence="6">
    <location>
        <position position="128"/>
    </location>
    <ligand>
        <name>ATP</name>
        <dbReference type="ChEBI" id="CHEBI:30616"/>
    </ligand>
</feature>
<dbReference type="InterPro" id="IPR006259">
    <property type="entry name" value="Adenyl_kin_sub"/>
</dbReference>
<keyword evidence="1 6" id="KW-0808">Transferase</keyword>
<feature type="binding site" evidence="6">
    <location>
        <position position="163"/>
    </location>
    <ligand>
        <name>AMP</name>
        <dbReference type="ChEBI" id="CHEBI:456215"/>
    </ligand>
</feature>
<keyword evidence="6" id="KW-0862">Zinc</keyword>
<dbReference type="Pfam" id="PF05191">
    <property type="entry name" value="ADK_lid"/>
    <property type="match status" value="1"/>
</dbReference>
<accession>A0A9D1IP05</accession>
<dbReference type="GO" id="GO:0004017">
    <property type="term" value="F:AMP kinase activity"/>
    <property type="evidence" value="ECO:0007669"/>
    <property type="project" value="UniProtKB-UniRule"/>
</dbReference>
<dbReference type="GO" id="GO:0005737">
    <property type="term" value="C:cytoplasm"/>
    <property type="evidence" value="ECO:0007669"/>
    <property type="project" value="UniProtKB-SubCell"/>
</dbReference>
<feature type="binding site" evidence="6">
    <location>
        <begin position="58"/>
        <end position="60"/>
    </location>
    <ligand>
        <name>AMP</name>
        <dbReference type="ChEBI" id="CHEBI:456215"/>
    </ligand>
</feature>
<evidence type="ECO:0000259" key="9">
    <source>
        <dbReference type="Pfam" id="PF05191"/>
    </source>
</evidence>
<dbReference type="NCBIfam" id="NF001381">
    <property type="entry name" value="PRK00279.1-3"/>
    <property type="match status" value="1"/>
</dbReference>
<evidence type="ECO:0000256" key="3">
    <source>
        <dbReference type="ARBA" id="ARBA00022741"/>
    </source>
</evidence>
<evidence type="ECO:0000256" key="5">
    <source>
        <dbReference type="ARBA" id="ARBA00022840"/>
    </source>
</evidence>
<evidence type="ECO:0000256" key="6">
    <source>
        <dbReference type="HAMAP-Rule" id="MF_00235"/>
    </source>
</evidence>
<comment type="subunit">
    <text evidence="6 8">Monomer.</text>
</comment>
<dbReference type="PANTHER" id="PTHR23359">
    <property type="entry name" value="NUCLEOTIDE KINASE"/>
    <property type="match status" value="1"/>
</dbReference>
<keyword evidence="6" id="KW-0963">Cytoplasm</keyword>
<evidence type="ECO:0000256" key="8">
    <source>
        <dbReference type="RuleBase" id="RU003331"/>
    </source>
</evidence>
<feature type="binding site" evidence="6">
    <location>
        <position position="134"/>
    </location>
    <ligand>
        <name>Zn(2+)</name>
        <dbReference type="ChEBI" id="CHEBI:29105"/>
        <note>structural</note>
    </ligand>
</feature>
<dbReference type="AlphaFoldDB" id="A0A9D1IP05"/>
<comment type="subcellular location">
    <subcellularLocation>
        <location evidence="6 8">Cytoplasm</location>
    </subcellularLocation>
</comment>
<dbReference type="NCBIfam" id="NF011100">
    <property type="entry name" value="PRK14527.1"/>
    <property type="match status" value="1"/>
</dbReference>
<feature type="binding site" evidence="6">
    <location>
        <begin position="86"/>
        <end position="89"/>
    </location>
    <ligand>
        <name>AMP</name>
        <dbReference type="ChEBI" id="CHEBI:456215"/>
    </ligand>
</feature>
<dbReference type="NCBIfam" id="NF001380">
    <property type="entry name" value="PRK00279.1-2"/>
    <property type="match status" value="1"/>
</dbReference>
<sequence length="217" mass="24954">MKNIIFLAPPAAGKGTLSEMLQEKYGYGHISTGDLLREEVKKGSLLGKEAESLMKAGKFVPDELILKLIKNRIVKPDCNNGYILDGFPRTIVQAEKYDELLKELNKDLGVVIYIEIDKEMAMRRACSRITCPKCGRIYNKYSNEMKPKKEGICDDCGEKLIQRADDSEETFNKRFDEYIEKTMPLYDYYKKKGVLKTIKAYESKYDTFDEAIKVIEE</sequence>
<feature type="binding site" evidence="6">
    <location>
        <position position="202"/>
    </location>
    <ligand>
        <name>ATP</name>
        <dbReference type="ChEBI" id="CHEBI:30616"/>
    </ligand>
</feature>
<dbReference type="PROSITE" id="PS00113">
    <property type="entry name" value="ADENYLATE_KINASE"/>
    <property type="match status" value="1"/>
</dbReference>
<gene>
    <name evidence="6" type="primary">adk</name>
    <name evidence="10" type="ORF">IAB68_03910</name>
</gene>
<comment type="caution">
    <text evidence="10">The sequence shown here is derived from an EMBL/GenBank/DDBJ whole genome shotgun (WGS) entry which is preliminary data.</text>
</comment>
<dbReference type="PRINTS" id="PR00094">
    <property type="entry name" value="ADENYLTKNASE"/>
</dbReference>
<dbReference type="Proteomes" id="UP000824074">
    <property type="component" value="Unassembled WGS sequence"/>
</dbReference>
<proteinExistence type="inferred from homology"/>
<dbReference type="GO" id="GO:0044209">
    <property type="term" value="P:AMP salvage"/>
    <property type="evidence" value="ECO:0007669"/>
    <property type="project" value="UniProtKB-UniRule"/>
</dbReference>
<evidence type="ECO:0000313" key="11">
    <source>
        <dbReference type="Proteomes" id="UP000824074"/>
    </source>
</evidence>
<dbReference type="GO" id="GO:0005524">
    <property type="term" value="F:ATP binding"/>
    <property type="evidence" value="ECO:0007669"/>
    <property type="project" value="UniProtKB-UniRule"/>
</dbReference>
<comment type="domain">
    <text evidence="6">Consists of three domains, a large central CORE domain and two small peripheral domains, NMPbind and LID, which undergo movements during catalysis. The LID domain closes over the site of phosphoryl transfer upon ATP binding. Assembling and dissambling the active center during each catalytic cycle provides an effective means to prevent ATP hydrolysis. Some bacteria have evolved a zinc-coordinating structure that stabilizes the LID domain.</text>
</comment>
<evidence type="ECO:0000256" key="4">
    <source>
        <dbReference type="ARBA" id="ARBA00022777"/>
    </source>
</evidence>
<comment type="pathway">
    <text evidence="6">Purine metabolism; AMP biosynthesis via salvage pathway; AMP from ADP: step 1/1.</text>
</comment>
<keyword evidence="2 6" id="KW-0545">Nucleotide biosynthesis</keyword>
<keyword evidence="5 6" id="KW-0067">ATP-binding</keyword>
<dbReference type="Gene3D" id="3.40.50.300">
    <property type="entry name" value="P-loop containing nucleotide triphosphate hydrolases"/>
    <property type="match status" value="1"/>
</dbReference>
<dbReference type="EC" id="2.7.4.3" evidence="6 8"/>
<feature type="binding site" evidence="6">
    <location>
        <begin position="11"/>
        <end position="16"/>
    </location>
    <ligand>
        <name>ATP</name>
        <dbReference type="ChEBI" id="CHEBI:30616"/>
    </ligand>
</feature>
<feature type="binding site" evidence="6">
    <location>
        <position position="32"/>
    </location>
    <ligand>
        <name>AMP</name>
        <dbReference type="ChEBI" id="CHEBI:456215"/>
    </ligand>
</feature>
<feature type="binding site" evidence="6">
    <location>
        <position position="156"/>
    </location>
    <ligand>
        <name>Zn(2+)</name>
        <dbReference type="ChEBI" id="CHEBI:29105"/>
        <note>structural</note>
    </ligand>
</feature>
<name>A0A9D1IP05_9FIRM</name>
<dbReference type="InterPro" id="IPR007862">
    <property type="entry name" value="Adenylate_kinase_lid-dom"/>
</dbReference>